<dbReference type="Gene3D" id="3.30.530.20">
    <property type="match status" value="1"/>
</dbReference>
<proteinExistence type="inferred from homology"/>
<dbReference type="EMBL" id="WPCU01000007">
    <property type="protein sequence ID" value="MVA76739.1"/>
    <property type="molecule type" value="Genomic_DNA"/>
</dbReference>
<comment type="similarity">
    <text evidence="1">Belongs to the AHA1 family.</text>
</comment>
<dbReference type="Proteomes" id="UP000435304">
    <property type="component" value="Unassembled WGS sequence"/>
</dbReference>
<protein>
    <recommendedName>
        <fullName evidence="2">Activator of Hsp90 ATPase homologue 1/2-like C-terminal domain-containing protein</fullName>
    </recommendedName>
</protein>
<evidence type="ECO:0000259" key="2">
    <source>
        <dbReference type="Pfam" id="PF08327"/>
    </source>
</evidence>
<dbReference type="RefSeq" id="WP_156610388.1">
    <property type="nucleotide sequence ID" value="NZ_WPCU01000007.1"/>
</dbReference>
<evidence type="ECO:0000256" key="1">
    <source>
        <dbReference type="ARBA" id="ARBA00006817"/>
    </source>
</evidence>
<comment type="caution">
    <text evidence="3">The sequence shown here is derived from an EMBL/GenBank/DDBJ whole genome shotgun (WGS) entry which is preliminary data.</text>
</comment>
<sequence length="162" mass="17656">MSENLVQTYSVYIKAPAQKVWDAITQSEYTSRWGYGGDVEFEPRPGGVFNNLTTEQMRQMGMGDVAVEGRVLEIDPPNRLVLSWKPGWYPDSEPTQVTWELTEFPSGLTRVVLTHDVTAAPQLAPEVAGGGDPQQGGGGWLWSLSGLKTLLETGASMDEPAA</sequence>
<evidence type="ECO:0000313" key="3">
    <source>
        <dbReference type="EMBL" id="MVA76739.1"/>
    </source>
</evidence>
<name>A0A6A9V137_9ACTN</name>
<feature type="domain" description="Activator of Hsp90 ATPase homologue 1/2-like C-terminal" evidence="2">
    <location>
        <begin position="14"/>
        <end position="151"/>
    </location>
</feature>
<accession>A0A6A9V137</accession>
<gene>
    <name evidence="3" type="ORF">GC722_11995</name>
</gene>
<dbReference type="AlphaFoldDB" id="A0A6A9V137"/>
<dbReference type="SUPFAM" id="SSF55961">
    <property type="entry name" value="Bet v1-like"/>
    <property type="match status" value="1"/>
</dbReference>
<dbReference type="InterPro" id="IPR013538">
    <property type="entry name" value="ASHA1/2-like_C"/>
</dbReference>
<reference evidence="3 4" key="1">
    <citation type="submission" date="2019-12" db="EMBL/GenBank/DDBJ databases">
        <title>Auraticoccus cholistani sp. nov., an actinomycete isolated from soil of Cholistan desert.</title>
        <authorList>
            <person name="Cheema M.T."/>
        </authorList>
    </citation>
    <scope>NUCLEOTIDE SEQUENCE [LARGE SCALE GENOMIC DNA]</scope>
    <source>
        <strain evidence="3 4">F435</strain>
    </source>
</reference>
<organism evidence="3 4">
    <name type="scientific">Auraticoccus cholistanensis</name>
    <dbReference type="NCBI Taxonomy" id="2656650"/>
    <lineage>
        <taxon>Bacteria</taxon>
        <taxon>Bacillati</taxon>
        <taxon>Actinomycetota</taxon>
        <taxon>Actinomycetes</taxon>
        <taxon>Propionibacteriales</taxon>
        <taxon>Propionibacteriaceae</taxon>
        <taxon>Auraticoccus</taxon>
    </lineage>
</organism>
<keyword evidence="4" id="KW-1185">Reference proteome</keyword>
<dbReference type="Pfam" id="PF08327">
    <property type="entry name" value="AHSA1"/>
    <property type="match status" value="1"/>
</dbReference>
<evidence type="ECO:0000313" key="4">
    <source>
        <dbReference type="Proteomes" id="UP000435304"/>
    </source>
</evidence>
<dbReference type="InterPro" id="IPR023393">
    <property type="entry name" value="START-like_dom_sf"/>
</dbReference>